<feature type="domain" description="Sigma-54 factor interaction" evidence="9">
    <location>
        <begin position="690"/>
        <end position="919"/>
    </location>
</feature>
<feature type="transmembrane region" description="Helical" evidence="8">
    <location>
        <begin position="265"/>
        <end position="287"/>
    </location>
</feature>
<dbReference type="SUPFAM" id="SSF52540">
    <property type="entry name" value="P-loop containing nucleoside triphosphate hydrolases"/>
    <property type="match status" value="1"/>
</dbReference>
<sequence>MTVPTFSGRYVALTIGTLALLAAIGSIAYVAVSPDLRLRIVLADDPASEGATLIATDGLKVWGEPGADEPRPGDLLRAIGDREILSPVDFYDACDPLYRKSPDQFADANENDPIRRFQMQADHPFVQDNAKRQYVRVLYSRPSEDKPGDPPRMAYVRVQGVPVGRMGLLIGWLLLQIGLTVVGGMASWLRPFDRAARLFFLMSATTVVAVSGVSLWWALAHSTAALLPLTISAALLPSVTLHFFLSYPRALPVLRDHGFAVRLALYLPAGIAAAVMAGVAVLAARLAEDDSPATNAVKERLLDAMGWAANGVMGLALAGFVLTLAALWAHWRRATLRVERGQLRLILAAAVCSVPAAAFLLYLAVWDRPGFLHVLGFLPVLWVSLLFAAAYTGGMVRYRLLRVNEVLRGGTRLLLARSALALAAGAFVAVAARVDRVMDVPLSPTGSTLVRAGAAVLAGSAAFALFHVLRERLDRIFYREKYRLDRVLRSFGGGENASRQAAADVVAACREVVGCEQAAVYLPDSEGDGLIRAAATTDSFPERLSPEELAPDVLADGEEAAHGPAPGPGPVRSPEVRAATGAETLVPLPVEEGAEGASAGWILLGPKEDRTALSAEDLTFLEALSRTAAAALREGRVRRELESLRTRVRRRDERRERLERRVASLEAELAGTLGGAAEAPTVDGFDRGGLRGDGPAMRRALTTAAKAARCDVTVLLRGESGTGKELLARAIHANGRRAAGPLVAVHCAALSPALLESELFGHVKGAFTGADRDRPGRFEQADGGTLFLDEIGEVPAETQVKLLRALQERTFERVGGDKPISVDVRVIAATHRDLNAMIAAGTFREDLFYRLNVLPIELPPLRTRKEDLLDLADSFLHEAARKQDRAVTRIHPDAEAVLLRHLWPGNVRELRNTMERAVVLAESDTVTLADLPAELAPLRDPDAEVPSPAPPRPRTPPAAERMPFEATPAPPAAPAERTPAPPERPASVSREEAEKRRLVSALEACEGNKSRAARRLGLPRSTFYSRLQKHGVVP</sequence>
<dbReference type="Gene3D" id="1.10.8.60">
    <property type="match status" value="1"/>
</dbReference>
<feature type="transmembrane region" description="Helical" evidence="8">
    <location>
        <begin position="371"/>
        <end position="393"/>
    </location>
</feature>
<keyword evidence="3" id="KW-0805">Transcription regulation</keyword>
<protein>
    <submittedName>
        <fullName evidence="10">Transcriptional regulatory protein ZraR</fullName>
    </submittedName>
</protein>
<evidence type="ECO:0000256" key="2">
    <source>
        <dbReference type="ARBA" id="ARBA00022840"/>
    </source>
</evidence>
<evidence type="ECO:0000256" key="4">
    <source>
        <dbReference type="ARBA" id="ARBA00023125"/>
    </source>
</evidence>
<name>A0A517PEA7_9PLAN</name>
<dbReference type="AlphaFoldDB" id="A0A517PEA7"/>
<keyword evidence="6" id="KW-0175">Coiled coil</keyword>
<dbReference type="CDD" id="cd00009">
    <property type="entry name" value="AAA"/>
    <property type="match status" value="1"/>
</dbReference>
<dbReference type="InterPro" id="IPR009057">
    <property type="entry name" value="Homeodomain-like_sf"/>
</dbReference>
<accession>A0A517PEA7</accession>
<dbReference type="FunFam" id="3.40.50.300:FF:000006">
    <property type="entry name" value="DNA-binding transcriptional regulator NtrC"/>
    <property type="match status" value="1"/>
</dbReference>
<keyword evidence="5" id="KW-0804">Transcription</keyword>
<dbReference type="PROSITE" id="PS00688">
    <property type="entry name" value="SIGMA54_INTERACT_3"/>
    <property type="match status" value="1"/>
</dbReference>
<evidence type="ECO:0000313" key="11">
    <source>
        <dbReference type="Proteomes" id="UP000318741"/>
    </source>
</evidence>
<feature type="compositionally biased region" description="Pro residues" evidence="7">
    <location>
        <begin position="968"/>
        <end position="984"/>
    </location>
</feature>
<dbReference type="GO" id="GO:0005524">
    <property type="term" value="F:ATP binding"/>
    <property type="evidence" value="ECO:0007669"/>
    <property type="project" value="UniProtKB-KW"/>
</dbReference>
<dbReference type="Pfam" id="PF00158">
    <property type="entry name" value="Sigma54_activat"/>
    <property type="match status" value="1"/>
</dbReference>
<dbReference type="InterPro" id="IPR002197">
    <property type="entry name" value="HTH_Fis"/>
</dbReference>
<feature type="transmembrane region" description="Helical" evidence="8">
    <location>
        <begin position="12"/>
        <end position="32"/>
    </location>
</feature>
<evidence type="ECO:0000259" key="9">
    <source>
        <dbReference type="PROSITE" id="PS50045"/>
    </source>
</evidence>
<dbReference type="SMART" id="SM00382">
    <property type="entry name" value="AAA"/>
    <property type="match status" value="1"/>
</dbReference>
<evidence type="ECO:0000256" key="5">
    <source>
        <dbReference type="ARBA" id="ARBA00023163"/>
    </source>
</evidence>
<dbReference type="SUPFAM" id="SSF55781">
    <property type="entry name" value="GAF domain-like"/>
    <property type="match status" value="1"/>
</dbReference>
<feature type="transmembrane region" description="Helical" evidence="8">
    <location>
        <begin position="198"/>
        <end position="219"/>
    </location>
</feature>
<dbReference type="Gene3D" id="1.10.10.60">
    <property type="entry name" value="Homeodomain-like"/>
    <property type="match status" value="1"/>
</dbReference>
<keyword evidence="4" id="KW-0238">DNA-binding</keyword>
<evidence type="ECO:0000256" key="7">
    <source>
        <dbReference type="SAM" id="MobiDB-lite"/>
    </source>
</evidence>
<keyword evidence="11" id="KW-1185">Reference proteome</keyword>
<evidence type="ECO:0000256" key="8">
    <source>
        <dbReference type="SAM" id="Phobius"/>
    </source>
</evidence>
<evidence type="ECO:0000256" key="6">
    <source>
        <dbReference type="SAM" id="Coils"/>
    </source>
</evidence>
<feature type="compositionally biased region" description="Pro residues" evidence="7">
    <location>
        <begin position="947"/>
        <end position="956"/>
    </location>
</feature>
<feature type="transmembrane region" description="Helical" evidence="8">
    <location>
        <begin position="225"/>
        <end position="245"/>
    </location>
</feature>
<dbReference type="InterPro" id="IPR025944">
    <property type="entry name" value="Sigma_54_int_dom_CS"/>
</dbReference>
<dbReference type="InterPro" id="IPR058031">
    <property type="entry name" value="AAA_lid_NorR"/>
</dbReference>
<keyword evidence="8" id="KW-1133">Transmembrane helix</keyword>
<dbReference type="Gene3D" id="3.40.50.300">
    <property type="entry name" value="P-loop containing nucleotide triphosphate hydrolases"/>
    <property type="match status" value="1"/>
</dbReference>
<evidence type="ECO:0000313" key="10">
    <source>
        <dbReference type="EMBL" id="QDT17707.1"/>
    </source>
</evidence>
<dbReference type="Pfam" id="PF25601">
    <property type="entry name" value="AAA_lid_14"/>
    <property type="match status" value="1"/>
</dbReference>
<feature type="transmembrane region" description="Helical" evidence="8">
    <location>
        <begin position="307"/>
        <end position="331"/>
    </location>
</feature>
<keyword evidence="8" id="KW-0472">Membrane</keyword>
<proteinExistence type="predicted"/>
<dbReference type="InterPro" id="IPR003593">
    <property type="entry name" value="AAA+_ATPase"/>
</dbReference>
<dbReference type="Proteomes" id="UP000318741">
    <property type="component" value="Chromosome"/>
</dbReference>
<feature type="coiled-coil region" evidence="6">
    <location>
        <begin position="641"/>
        <end position="668"/>
    </location>
</feature>
<dbReference type="InterPro" id="IPR025662">
    <property type="entry name" value="Sigma_54_int_dom_ATP-bd_1"/>
</dbReference>
<dbReference type="PROSITE" id="PS50045">
    <property type="entry name" value="SIGMA54_INTERACT_4"/>
    <property type="match status" value="1"/>
</dbReference>
<evidence type="ECO:0000256" key="3">
    <source>
        <dbReference type="ARBA" id="ARBA00023015"/>
    </source>
</evidence>
<dbReference type="InterPro" id="IPR025943">
    <property type="entry name" value="Sigma_54_int_dom_ATP-bd_2"/>
</dbReference>
<dbReference type="PROSITE" id="PS00676">
    <property type="entry name" value="SIGMA54_INTERACT_2"/>
    <property type="match status" value="1"/>
</dbReference>
<dbReference type="KEGG" id="acaf:CA12_38380"/>
<dbReference type="Pfam" id="PF02954">
    <property type="entry name" value="HTH_8"/>
    <property type="match status" value="1"/>
</dbReference>
<dbReference type="PANTHER" id="PTHR32071:SF57">
    <property type="entry name" value="C4-DICARBOXYLATE TRANSPORT TRANSCRIPTIONAL REGULATORY PROTEIN DCTD"/>
    <property type="match status" value="1"/>
</dbReference>
<dbReference type="InterPro" id="IPR002078">
    <property type="entry name" value="Sigma_54_int"/>
</dbReference>
<organism evidence="10 11">
    <name type="scientific">Alienimonas californiensis</name>
    <dbReference type="NCBI Taxonomy" id="2527989"/>
    <lineage>
        <taxon>Bacteria</taxon>
        <taxon>Pseudomonadati</taxon>
        <taxon>Planctomycetota</taxon>
        <taxon>Planctomycetia</taxon>
        <taxon>Planctomycetales</taxon>
        <taxon>Planctomycetaceae</taxon>
        <taxon>Alienimonas</taxon>
    </lineage>
</organism>
<keyword evidence="8" id="KW-0812">Transmembrane</keyword>
<dbReference type="InterPro" id="IPR029016">
    <property type="entry name" value="GAF-like_dom_sf"/>
</dbReference>
<dbReference type="EMBL" id="CP036265">
    <property type="protein sequence ID" value="QDT17707.1"/>
    <property type="molecule type" value="Genomic_DNA"/>
</dbReference>
<dbReference type="PANTHER" id="PTHR32071">
    <property type="entry name" value="TRANSCRIPTIONAL REGULATORY PROTEIN"/>
    <property type="match status" value="1"/>
</dbReference>
<feature type="transmembrane region" description="Helical" evidence="8">
    <location>
        <begin position="343"/>
        <end position="365"/>
    </location>
</feature>
<dbReference type="Gene3D" id="3.30.450.40">
    <property type="match status" value="1"/>
</dbReference>
<dbReference type="InterPro" id="IPR027417">
    <property type="entry name" value="P-loop_NTPase"/>
</dbReference>
<feature type="region of interest" description="Disordered" evidence="7">
    <location>
        <begin position="936"/>
        <end position="998"/>
    </location>
</feature>
<feature type="transmembrane region" description="Helical" evidence="8">
    <location>
        <begin position="414"/>
        <end position="432"/>
    </location>
</feature>
<dbReference type="SUPFAM" id="SSF46689">
    <property type="entry name" value="Homeodomain-like"/>
    <property type="match status" value="1"/>
</dbReference>
<dbReference type="GO" id="GO:0043565">
    <property type="term" value="F:sequence-specific DNA binding"/>
    <property type="evidence" value="ECO:0007669"/>
    <property type="project" value="InterPro"/>
</dbReference>
<evidence type="ECO:0000256" key="1">
    <source>
        <dbReference type="ARBA" id="ARBA00022741"/>
    </source>
</evidence>
<dbReference type="PRINTS" id="PR01590">
    <property type="entry name" value="HTHFIS"/>
</dbReference>
<dbReference type="PROSITE" id="PS00675">
    <property type="entry name" value="SIGMA54_INTERACT_1"/>
    <property type="match status" value="1"/>
</dbReference>
<feature type="transmembrane region" description="Helical" evidence="8">
    <location>
        <begin position="452"/>
        <end position="469"/>
    </location>
</feature>
<keyword evidence="2" id="KW-0067">ATP-binding</keyword>
<feature type="transmembrane region" description="Helical" evidence="8">
    <location>
        <begin position="166"/>
        <end position="186"/>
    </location>
</feature>
<dbReference type="GO" id="GO:0006355">
    <property type="term" value="P:regulation of DNA-templated transcription"/>
    <property type="evidence" value="ECO:0007669"/>
    <property type="project" value="InterPro"/>
</dbReference>
<reference evidence="10 11" key="1">
    <citation type="submission" date="2019-02" db="EMBL/GenBank/DDBJ databases">
        <title>Deep-cultivation of Planctomycetes and their phenomic and genomic characterization uncovers novel biology.</title>
        <authorList>
            <person name="Wiegand S."/>
            <person name="Jogler M."/>
            <person name="Boedeker C."/>
            <person name="Pinto D."/>
            <person name="Vollmers J."/>
            <person name="Rivas-Marin E."/>
            <person name="Kohn T."/>
            <person name="Peeters S.H."/>
            <person name="Heuer A."/>
            <person name="Rast P."/>
            <person name="Oberbeckmann S."/>
            <person name="Bunk B."/>
            <person name="Jeske O."/>
            <person name="Meyerdierks A."/>
            <person name="Storesund J.E."/>
            <person name="Kallscheuer N."/>
            <person name="Luecker S."/>
            <person name="Lage O.M."/>
            <person name="Pohl T."/>
            <person name="Merkel B.J."/>
            <person name="Hornburger P."/>
            <person name="Mueller R.-W."/>
            <person name="Bruemmer F."/>
            <person name="Labrenz M."/>
            <person name="Spormann A.M."/>
            <person name="Op den Camp H."/>
            <person name="Overmann J."/>
            <person name="Amann R."/>
            <person name="Jetten M.S.M."/>
            <person name="Mascher T."/>
            <person name="Medema M.H."/>
            <person name="Devos D.P."/>
            <person name="Kaster A.-K."/>
            <person name="Ovreas L."/>
            <person name="Rohde M."/>
            <person name="Galperin M.Y."/>
            <person name="Jogler C."/>
        </authorList>
    </citation>
    <scope>NUCLEOTIDE SEQUENCE [LARGE SCALE GENOMIC DNA]</scope>
    <source>
        <strain evidence="10 11">CA12</strain>
    </source>
</reference>
<gene>
    <name evidence="10" type="primary">zraR_9</name>
    <name evidence="10" type="ORF">CA12_38380</name>
</gene>
<keyword evidence="1" id="KW-0547">Nucleotide-binding</keyword>